<evidence type="ECO:0000313" key="2">
    <source>
        <dbReference type="Proteomes" id="UP001157961"/>
    </source>
</evidence>
<evidence type="ECO:0008006" key="3">
    <source>
        <dbReference type="Google" id="ProtNLM"/>
    </source>
</evidence>
<dbReference type="EMBL" id="FXTY01000002">
    <property type="protein sequence ID" value="SMP14035.1"/>
    <property type="molecule type" value="Genomic_DNA"/>
</dbReference>
<proteinExistence type="predicted"/>
<comment type="caution">
    <text evidence="1">The sequence shown here is derived from an EMBL/GenBank/DDBJ whole genome shotgun (WGS) entry which is preliminary data.</text>
</comment>
<protein>
    <recommendedName>
        <fullName evidence="3">DUF3726 domain-containing protein</fullName>
    </recommendedName>
</protein>
<keyword evidence="2" id="KW-1185">Reference proteome</keyword>
<reference evidence="1 2" key="1">
    <citation type="submission" date="2017-05" db="EMBL/GenBank/DDBJ databases">
        <authorList>
            <person name="Varghese N."/>
            <person name="Submissions S."/>
        </authorList>
    </citation>
    <scope>NUCLEOTIDE SEQUENCE [LARGE SCALE GENOMIC DNA]</scope>
    <source>
        <strain evidence="1 2">DSM 29734</strain>
    </source>
</reference>
<sequence>MTMYLTVSLNEVEATAKKAARGAGFTWGMAEEAAKATRWLCGNGVNGCAELSRLLSIKERNIERTPIKEAGVWEAASGPLCPINVGACMADQAHEISAEGWQVNDVACPAFLMPFVADIAAKTGQTVGLVGQEFTLVTDGNHQHLTGKVPAHGVSMVIRPTQKTVLPSGGFTRVTSTEADWAVLQTLAYRTYAPATEASRMTGAGAGITDND</sequence>
<dbReference type="InterPro" id="IPR022201">
    <property type="entry name" value="DUF3726"/>
</dbReference>
<dbReference type="Pfam" id="PF12525">
    <property type="entry name" value="DUF3726"/>
    <property type="match status" value="1"/>
</dbReference>
<dbReference type="Proteomes" id="UP001157961">
    <property type="component" value="Unassembled WGS sequence"/>
</dbReference>
<accession>A0ABY1NP22</accession>
<dbReference type="RefSeq" id="WP_283425338.1">
    <property type="nucleotide sequence ID" value="NZ_FXTY01000002.1"/>
</dbReference>
<name>A0ABY1NP22_9RHOB</name>
<gene>
    <name evidence="1" type="ORF">SAMN06265373_102616</name>
</gene>
<organism evidence="1 2">
    <name type="scientific">Shimia sagamensis</name>
    <dbReference type="NCBI Taxonomy" id="1566352"/>
    <lineage>
        <taxon>Bacteria</taxon>
        <taxon>Pseudomonadati</taxon>
        <taxon>Pseudomonadota</taxon>
        <taxon>Alphaproteobacteria</taxon>
        <taxon>Rhodobacterales</taxon>
        <taxon>Roseobacteraceae</taxon>
    </lineage>
</organism>
<evidence type="ECO:0000313" key="1">
    <source>
        <dbReference type="EMBL" id="SMP14035.1"/>
    </source>
</evidence>